<dbReference type="PANTHER" id="PTHR33734">
    <property type="entry name" value="LYSM DOMAIN-CONTAINING GPI-ANCHORED PROTEIN 2"/>
    <property type="match status" value="1"/>
</dbReference>
<dbReference type="GeneID" id="40086340"/>
<dbReference type="PROSITE" id="PS51782">
    <property type="entry name" value="LYSM"/>
    <property type="match status" value="2"/>
</dbReference>
<dbReference type="EMBL" id="MF140397">
    <property type="protein sequence ID" value="ASR83194.1"/>
    <property type="molecule type" value="Genomic_DNA"/>
</dbReference>
<accession>A0A222ZES2</accession>
<dbReference type="Gene3D" id="3.40.80.10">
    <property type="entry name" value="Peptidoglycan recognition protein-like"/>
    <property type="match status" value="1"/>
</dbReference>
<protein>
    <submittedName>
        <fullName evidence="2">Lysin A</fullName>
    </submittedName>
</protein>
<dbReference type="RefSeq" id="YP_009610244.1">
    <property type="nucleotide sequence ID" value="NC_042002.1"/>
</dbReference>
<sequence>MTYQLHEEYSCDFTGPERTPLGIAIHWWDDPKNKPTFWNIVNLLLERSRQRSASVNFVAEAGLVACLVSPNVVAWAQGDGASGWGNNNLISIECNPRCTPEDRETVAELIADQRLLWGSLPLYPHNKFTATQCPGVWEQWLPWLDRRANEIMAAKRGQAAPVVPASAPAPAAPAPAPAADNRIHWVVERGDTLGGIAAHYGGPSAAQIAAYNGIPDANRIEVGQRIYIPGPLVWIVDPGDTLGAIGAHYGMSAETVAANNGLNVNAPIFPGQRLRIID</sequence>
<evidence type="ECO:0000259" key="1">
    <source>
        <dbReference type="PROSITE" id="PS51782"/>
    </source>
</evidence>
<dbReference type="Proteomes" id="UP000223767">
    <property type="component" value="Segment"/>
</dbReference>
<dbReference type="SUPFAM" id="SSF54106">
    <property type="entry name" value="LysM domain"/>
    <property type="match status" value="2"/>
</dbReference>
<evidence type="ECO:0000313" key="3">
    <source>
        <dbReference type="Proteomes" id="UP000223767"/>
    </source>
</evidence>
<feature type="domain" description="LysM" evidence="1">
    <location>
        <begin position="232"/>
        <end position="276"/>
    </location>
</feature>
<dbReference type="InterPro" id="IPR036779">
    <property type="entry name" value="LysM_dom_sf"/>
</dbReference>
<evidence type="ECO:0000313" key="2">
    <source>
        <dbReference type="EMBL" id="ASR83194.1"/>
    </source>
</evidence>
<dbReference type="InterPro" id="IPR018392">
    <property type="entry name" value="LysM"/>
</dbReference>
<dbReference type="OrthoDB" id="5067at10239"/>
<reference evidence="2 3" key="1">
    <citation type="submission" date="2017-05" db="EMBL/GenBank/DDBJ databases">
        <authorList>
            <person name="Abboud M."/>
            <person name="Acosta Y."/>
            <person name="Adams S."/>
            <person name="Aguirre J."/>
            <person name="Ahmadi O."/>
            <person name="Arena A."/>
            <person name="Bacatan J."/>
            <person name="Barua M."/>
            <person name="Basualdo M."/>
            <person name="Bidas A."/>
            <person name="Charles M."/>
            <person name="Crespo D."/>
            <person name="Dahduli S."/>
            <person name="Darwiche R."/>
            <person name="De V.F."/>
            <person name="Demetrio M."/>
            <person name="Doyles K."/>
            <person name="Elias T."/>
            <person name="Feghali T."/>
            <person name="Fleetwood D."/>
            <person name="Grant K."/>
            <person name="Grinberg M."/>
            <person name="Haddabeh W."/>
            <person name="Hamwi G."/>
            <person name="Hanf T."/>
            <person name="Hussain A."/>
            <person name="Jennis A."/>
            <person name="Kang K."/>
            <person name="Khalique A."/>
            <person name="Majkut N."/>
            <person name="Minto B."/>
            <person name="Monsen-Collar K."/>
            <person name="Mubarka N."/>
            <person name="Nasser G."/>
            <person name="Navarro C."/>
            <person name="Oleksy A."/>
            <person name="Patel N."/>
            <person name="Rana M."/>
            <person name="Sanchez D."/>
            <person name="Santrich A."/>
            <person name="Sarpong L."/>
            <person name="Sato-Balagot R."/>
            <person name="Singh R."/>
            <person name="Tiozon A."/>
            <person name="Tolentino-Uri K."/>
            <person name="Toyosi O."/>
            <person name="Vasquez K."/>
            <person name="Wright D."/>
            <person name="Zangeneh M."/>
            <person name="Stoner T.H."/>
            <person name="Garlena R.A."/>
            <person name="Russell D.A."/>
            <person name="Pope W.H."/>
            <person name="Jacobs-Sera D."/>
            <person name="Hatfull G.F."/>
        </authorList>
    </citation>
    <scope>NUCLEOTIDE SEQUENCE [LARGE SCALE GENOMIC DNA]</scope>
</reference>
<dbReference type="GO" id="GO:0008745">
    <property type="term" value="F:N-acetylmuramoyl-L-alanine amidase activity"/>
    <property type="evidence" value="ECO:0007669"/>
    <property type="project" value="InterPro"/>
</dbReference>
<dbReference type="GO" id="GO:0009253">
    <property type="term" value="P:peptidoglycan catabolic process"/>
    <property type="evidence" value="ECO:0007669"/>
    <property type="project" value="InterPro"/>
</dbReference>
<dbReference type="SMART" id="SM00257">
    <property type="entry name" value="LysM"/>
    <property type="match status" value="2"/>
</dbReference>
<dbReference type="Gene3D" id="3.10.350.10">
    <property type="entry name" value="LysM domain"/>
    <property type="match status" value="2"/>
</dbReference>
<dbReference type="InterPro" id="IPR036505">
    <property type="entry name" value="Amidase/PGRP_sf"/>
</dbReference>
<dbReference type="PANTHER" id="PTHR33734:SF22">
    <property type="entry name" value="MEMBRANE-BOUND LYTIC MUREIN TRANSGLYCOSYLASE D"/>
    <property type="match status" value="1"/>
</dbReference>
<name>A0A222ZES2_9CAUD</name>
<proteinExistence type="predicted"/>
<dbReference type="KEGG" id="vg:40086340"/>
<dbReference type="CDD" id="cd00118">
    <property type="entry name" value="LysM"/>
    <property type="match status" value="2"/>
</dbReference>
<feature type="domain" description="LysM" evidence="1">
    <location>
        <begin position="183"/>
        <end position="228"/>
    </location>
</feature>
<dbReference type="Pfam" id="PF01476">
    <property type="entry name" value="LysM"/>
    <property type="match status" value="2"/>
</dbReference>
<keyword evidence="3" id="KW-1185">Reference proteome</keyword>
<organism evidence="2 3">
    <name type="scientific">Arthrobacter phage Abidatro</name>
    <dbReference type="NCBI Taxonomy" id="2015853"/>
    <lineage>
        <taxon>Viruses</taxon>
        <taxon>Duplodnaviria</taxon>
        <taxon>Heunggongvirae</taxon>
        <taxon>Uroviricota</taxon>
        <taxon>Caudoviricetes</taxon>
        <taxon>Galaxyvirus</taxon>
        <taxon>Galaxyvirus abidatro</taxon>
    </lineage>
</organism>
<gene>
    <name evidence="2" type="primary">24</name>
    <name evidence="2" type="ORF">SEA_ABIDATRO_24</name>
</gene>
<dbReference type="SUPFAM" id="SSF55846">
    <property type="entry name" value="N-acetylmuramoyl-L-alanine amidase-like"/>
    <property type="match status" value="1"/>
</dbReference>